<proteinExistence type="predicted"/>
<gene>
    <name evidence="1" type="ORF">SAMN04488121_1021055</name>
</gene>
<accession>A0A1G7P406</accession>
<dbReference type="RefSeq" id="WP_089831908.1">
    <property type="nucleotide sequence ID" value="NZ_FNBN01000002.1"/>
</dbReference>
<sequence>MPDLKYITTDKDSGFPEYLDFATLRKLGIQHVAELSGKIWTDHNLHDPGITMLEALCYVLTDLDYRTKLSFKDLVAAPAGAGEDNFYTAAQILGNNPLTIADIRRMLIDIKGVRNAWLSPINENETEEAYSLTYDCDSGNLDNTRMSEGLSSIPLRGLYRVYIEPDDVYAAAYEKDACGNDVFPMETVLSEIDTRLHAHRNLCEDFPDIIVLEKEPISLCLHIELAANYDPDDVLLNIYSSIQDFLSPAPVFYNLQQLLDKGRSMEEIFEGRPYDFMKDEPLQQNGFIDVQELESLEMMTELRASDLYRIIMNVPGVAGVTRLLMSSSDEDGYTMTDAAGNSIKQEGEEWCLHLKKDHRPVLSPETSNVIFFRNKLPFNANTEVVNQRYKKGISDYNKFPKQREALDTVVPKGRQLDLAQYTSVQYEFPKVYLVGKNEVPGDATAARKAQALQLQAYLLFFDRLLADYFSQLSSIRKLFSMRSAMEGEEHTYFPADISGIPQLPSLLRYKKQLPQNTQNTSYNGMQLAFEPDTTVTGRKVYSSMYLRDETIRRIMSECTNNNVVRVIQQREDDGNWYFQLTDTANNVLLESAVFFSTKIAAEQAALDVVFLATLSGSYSRNNNRRDDIYSFDLVYSDAGDTEMLTALYETSGQYFERKERFLNHLLARFSEDFTDYALMMYNLSGKKNDPARNIADKAAFLSAYPETSANRALAFDYKHPAAGFPVCGLEKRVAGLMGIRQAPSASLNNFDLVKAEKQTGFVCSLPGQNTPLFVSDSLHSKENIESVFRQFLALGKEKANYRPYGCPGEGVFGFYIQSPLTADEWIAAKYSFEYTTEEERDVVMDWFVEFFKGNGQYKLYPQTQEGYYFLLPDDYGKTLLKSKHGFETQEIALSKGYDILEILQDASAWEVEPDVAAGNFRIIIVQNNVQIAYHPQAYGTEEAAQQKMKELQEYFRKHYLVYQREASELYNWQMTHEGQAVWQGMIPFKDKAQLPVAFVQFVELAAHVDNYLVVHRGGGRFDLQVIRKETGEEEGTQGYTVMSVHLSDFPTGDAARLARDKYVSLFNNLWLTISGVVTTVPAAIYHFKDLECKPGESEILLTTVRPIPDGAGVAQATRNVIRHAADPQRVSIYTLDNCRYVVQVNDDAGQLLAESHETNDHTAATKLLERILLRAGQDALWVEKGESVSAYGFLWEDEASSTPLLQSISVWESREAAVTAFLSWILTATAEDIQADQQPASGYGYLAFTKEGTPFAKQGKWYASAEERDAVLLMLRKQVTVLQESAGWSVATLYRYYFKISDSEGLLLQEPQFYNSYDEVRTAFYNTVKFGKQRQYYIKTCLESCTYSFKIIGDDKNVLAVHPFEYTTTEARDAAIERTIRFLQDHGQTVTQVKLTGAWRYSWQWLSCCCWYPETALEGLDEKPEKADAEEALKYILDKLAPTVGNYKVVKEEGGYRVYLMEGENRIAVHPHLYDSEREGEEAIKRLAEWAGFKLDLLKPNVYAKERDVRTDLYQSGDKNAVIGYRLWDRDYRIARYLPQFESAAEREQAVIALLQRYHRKLPGYTVLEKGASVVTGGNGRYYFQLRRNDFLLWQSVTAYATPDAAAAAFQVECWNLLLRSQAVENYSAWTATTEDLYLNDDKGQPLAVAKITPGSYDAYMAAIQARRQFARRHGIYRNEDGTFAFHIYNTKTNTYEWESIHTYPDPDAAMADLLEFLQLLLFRGNYCLDDETVGCYYSINLGKVLLDIQHVTKKCVGENDEVSEQDAWDRLQTFLDNLDPDNKNFFPYTDYAAGCRYAFRMVDDNVYRVAQHAGWYQGMERREEARLDLQADIYCKRRLYGWFVNPDTKNGNTDPRILGWYFDQPGKINFSQLWMSYNEIPSFTQLWKSASEGGEGDEQTSPVKLYYYQLFGKNDQVMWQTVTRYSSPALAEKAEQYFYVYLLEMARSEASYYYEQMPGCDNAYTLYLKDMDGKIIATAPEVICGEDIENDRATRIFNAMMFPIVESGKGYAFEINNIEQLLVGGKISYDYTTIWESIHVYDTPEEAKSALGDANGLLVDLRNYQRGDEDACGPFGITLVNPEGIQAEHPLSYTSISARNAAMEYVQTVISAEGLHLLEHILMRPRGQQQSYEALQLQLNWYYQRELPIVLRIISESVFANAAAYIEALKKAAKEDKVFVDKQVSTMTISWYRNDEKIAAASLEATEEVIKLLSDLTFVRNEMKSLLENVVAENVSTVVIPIVCKTEDAILPVCNDVCLCCDDEEEIDEENAAFCDRTFLADPYSFWSTVVLPAWPQRFRLARFRQFFEDTLRREAPSHIRLNIVWISPQQMLQFEKAWKKWLGALSREESCDYDDSLQALNQILRELKNVYPAAYLYDDEGGDDKPLIILDEAMLG</sequence>
<evidence type="ECO:0000313" key="2">
    <source>
        <dbReference type="Proteomes" id="UP000199045"/>
    </source>
</evidence>
<reference evidence="1 2" key="1">
    <citation type="submission" date="2016-10" db="EMBL/GenBank/DDBJ databases">
        <authorList>
            <person name="de Groot N.N."/>
        </authorList>
    </citation>
    <scope>NUCLEOTIDE SEQUENCE [LARGE SCALE GENOMIC DNA]</scope>
    <source>
        <strain evidence="1 2">DSM 527</strain>
    </source>
</reference>
<dbReference type="EMBL" id="FNBN01000002">
    <property type="protein sequence ID" value="SDF81052.1"/>
    <property type="molecule type" value="Genomic_DNA"/>
</dbReference>
<dbReference type="Gene3D" id="2.30.29.80">
    <property type="match status" value="1"/>
</dbReference>
<dbReference type="OrthoDB" id="8263000at2"/>
<protein>
    <submittedName>
        <fullName evidence="1">Uncharacterized protein</fullName>
    </submittedName>
</protein>
<dbReference type="Proteomes" id="UP000199045">
    <property type="component" value="Unassembled WGS sequence"/>
</dbReference>
<organism evidence="1 2">
    <name type="scientific">Chitinophaga filiformis</name>
    <name type="common">Myxococcus filiformis</name>
    <name type="synonym">Flexibacter filiformis</name>
    <dbReference type="NCBI Taxonomy" id="104663"/>
    <lineage>
        <taxon>Bacteria</taxon>
        <taxon>Pseudomonadati</taxon>
        <taxon>Bacteroidota</taxon>
        <taxon>Chitinophagia</taxon>
        <taxon>Chitinophagales</taxon>
        <taxon>Chitinophagaceae</taxon>
        <taxon>Chitinophaga</taxon>
    </lineage>
</organism>
<evidence type="ECO:0000313" key="1">
    <source>
        <dbReference type="EMBL" id="SDF81052.1"/>
    </source>
</evidence>
<dbReference type="STRING" id="104663.SAMN04488121_1021055"/>
<name>A0A1G7P406_CHIFI</name>